<keyword evidence="2" id="KW-1185">Reference proteome</keyword>
<evidence type="ECO:0000313" key="2">
    <source>
        <dbReference type="Proteomes" id="UP001500618"/>
    </source>
</evidence>
<accession>A0ABN2JE22</accession>
<evidence type="ECO:0000313" key="1">
    <source>
        <dbReference type="EMBL" id="GAA1723867.1"/>
    </source>
</evidence>
<organism evidence="1 2">
    <name type="scientific">Fodinicola feengrottensis</name>
    <dbReference type="NCBI Taxonomy" id="435914"/>
    <lineage>
        <taxon>Bacteria</taxon>
        <taxon>Bacillati</taxon>
        <taxon>Actinomycetota</taxon>
        <taxon>Actinomycetes</taxon>
        <taxon>Mycobacteriales</taxon>
        <taxon>Fodinicola</taxon>
    </lineage>
</organism>
<evidence type="ECO:0008006" key="3">
    <source>
        <dbReference type="Google" id="ProtNLM"/>
    </source>
</evidence>
<gene>
    <name evidence="1" type="ORF">GCM10009765_84700</name>
</gene>
<dbReference type="Proteomes" id="UP001500618">
    <property type="component" value="Unassembled WGS sequence"/>
</dbReference>
<protein>
    <recommendedName>
        <fullName evidence="3">Lipoprotein</fullName>
    </recommendedName>
</protein>
<dbReference type="EMBL" id="BAAANY010000060">
    <property type="protein sequence ID" value="GAA1723867.1"/>
    <property type="molecule type" value="Genomic_DNA"/>
</dbReference>
<dbReference type="PROSITE" id="PS51257">
    <property type="entry name" value="PROKAR_LIPOPROTEIN"/>
    <property type="match status" value="1"/>
</dbReference>
<name>A0ABN2JE22_9ACTN</name>
<dbReference type="RefSeq" id="WP_279582633.1">
    <property type="nucleotide sequence ID" value="NZ_BAAANY010000060.1"/>
</dbReference>
<reference evidence="1 2" key="1">
    <citation type="journal article" date="2019" name="Int. J. Syst. Evol. Microbiol.">
        <title>The Global Catalogue of Microorganisms (GCM) 10K type strain sequencing project: providing services to taxonomists for standard genome sequencing and annotation.</title>
        <authorList>
            <consortium name="The Broad Institute Genomics Platform"/>
            <consortium name="The Broad Institute Genome Sequencing Center for Infectious Disease"/>
            <person name="Wu L."/>
            <person name="Ma J."/>
        </authorList>
    </citation>
    <scope>NUCLEOTIDE SEQUENCE [LARGE SCALE GENOMIC DNA]</scope>
    <source>
        <strain evidence="1 2">JCM 14718</strain>
    </source>
</reference>
<proteinExistence type="predicted"/>
<comment type="caution">
    <text evidence="1">The sequence shown here is derived from an EMBL/GenBank/DDBJ whole genome shotgun (WGS) entry which is preliminary data.</text>
</comment>
<sequence length="88" mass="9547">MVIMTRLVKTTVAAAGAVLIAALLLGCTSLSGTVTHRYMAVGARSTFTYWVCVRDQGGHEDCEIVPMSIYLACGKGDQYPTCWKEDSR</sequence>